<evidence type="ECO:0000256" key="2">
    <source>
        <dbReference type="ARBA" id="ARBA00022448"/>
    </source>
</evidence>
<feature type="transmembrane region" description="Helical" evidence="6">
    <location>
        <begin position="296"/>
        <end position="316"/>
    </location>
</feature>
<feature type="transmembrane region" description="Helical" evidence="6">
    <location>
        <begin position="423"/>
        <end position="441"/>
    </location>
</feature>
<evidence type="ECO:0000256" key="4">
    <source>
        <dbReference type="ARBA" id="ARBA00022989"/>
    </source>
</evidence>
<protein>
    <submittedName>
        <fullName evidence="8">Citrate transporter</fullName>
    </submittedName>
</protein>
<keyword evidence="2" id="KW-0813">Transport</keyword>
<sequence length="443" mass="47127">MLSILGFAMIITFLVLIMTKRLSPFVGLTLIPIIFGIIGGFGKELGPLMMEGIQNVAPTAFLLLFAILYFGIMLDAGLFDPLTSKMIGWTKGDPLKVIVATAVLAGIIGFDGDGSTTMMIVVTAFLPLYKRLGISPIILASIIIMQIGITTLVPWGGPAGRVGSVLNLDPTALYLNMLPGMIISLLYVVGVAYLIGLKERARLRKESPQQITFEDTVIQDASIESAVIENISPEDSQMKRPKLIWFNGLLSAVIMIAIILEWLPAATLFIIGTALALVINYPVLDHQRERIAAHAPNALAVVSMVLAAGVFSGIFKGTPISESMALSLVEIIPTDLGPYMALITAIVSAPALFFIGPDGFYFGVLPVLAETAANYGIDAMSIGTASLFGTPFGIMGPLVASVYLLINISGISLGDLHKTAGKWSIGILLIYIIVGIFMGIISL</sequence>
<feature type="domain" description="Citrate transporter-like" evidence="7">
    <location>
        <begin position="14"/>
        <end position="388"/>
    </location>
</feature>
<dbReference type="GO" id="GO:0015137">
    <property type="term" value="F:citrate transmembrane transporter activity"/>
    <property type="evidence" value="ECO:0007669"/>
    <property type="project" value="InterPro"/>
</dbReference>
<evidence type="ECO:0000259" key="7">
    <source>
        <dbReference type="Pfam" id="PF03600"/>
    </source>
</evidence>
<proteinExistence type="predicted"/>
<dbReference type="RefSeq" id="WP_150438013.1">
    <property type="nucleotide sequence ID" value="NZ_VYKL01000003.1"/>
</dbReference>
<feature type="transmembrane region" description="Helical" evidence="6">
    <location>
        <begin position="266"/>
        <end position="284"/>
    </location>
</feature>
<dbReference type="GO" id="GO:0016020">
    <property type="term" value="C:membrane"/>
    <property type="evidence" value="ECO:0007669"/>
    <property type="project" value="UniProtKB-SubCell"/>
</dbReference>
<keyword evidence="4 6" id="KW-1133">Transmembrane helix</keyword>
<dbReference type="EMBL" id="VYKL01000003">
    <property type="protein sequence ID" value="KAA9032408.1"/>
    <property type="molecule type" value="Genomic_DNA"/>
</dbReference>
<dbReference type="Proteomes" id="UP000326671">
    <property type="component" value="Unassembled WGS sequence"/>
</dbReference>
<feature type="transmembrane region" description="Helical" evidence="6">
    <location>
        <begin position="336"/>
        <end position="355"/>
    </location>
</feature>
<evidence type="ECO:0000256" key="3">
    <source>
        <dbReference type="ARBA" id="ARBA00022692"/>
    </source>
</evidence>
<evidence type="ECO:0000256" key="1">
    <source>
        <dbReference type="ARBA" id="ARBA00004141"/>
    </source>
</evidence>
<feature type="transmembrane region" description="Helical" evidence="6">
    <location>
        <begin position="243"/>
        <end position="260"/>
    </location>
</feature>
<feature type="transmembrane region" description="Helical" evidence="6">
    <location>
        <begin position="99"/>
        <end position="125"/>
    </location>
</feature>
<gene>
    <name evidence="8" type="ORF">F4V44_00435</name>
</gene>
<feature type="transmembrane region" description="Helical" evidence="6">
    <location>
        <begin position="29"/>
        <end position="48"/>
    </location>
</feature>
<keyword evidence="3 6" id="KW-0812">Transmembrane</keyword>
<keyword evidence="9" id="KW-1185">Reference proteome</keyword>
<evidence type="ECO:0000256" key="5">
    <source>
        <dbReference type="ARBA" id="ARBA00023136"/>
    </source>
</evidence>
<comment type="caution">
    <text evidence="8">The sequence shown here is derived from an EMBL/GenBank/DDBJ whole genome shotgun (WGS) entry which is preliminary data.</text>
</comment>
<evidence type="ECO:0000313" key="9">
    <source>
        <dbReference type="Proteomes" id="UP000326671"/>
    </source>
</evidence>
<keyword evidence="5 6" id="KW-0472">Membrane</keyword>
<dbReference type="OrthoDB" id="5329450at2"/>
<dbReference type="InterPro" id="IPR004680">
    <property type="entry name" value="Cit_transptr-like_dom"/>
</dbReference>
<evidence type="ECO:0000256" key="6">
    <source>
        <dbReference type="SAM" id="Phobius"/>
    </source>
</evidence>
<feature type="transmembrane region" description="Helical" evidence="6">
    <location>
        <begin position="177"/>
        <end position="197"/>
    </location>
</feature>
<reference evidence="8 9" key="1">
    <citation type="submission" date="2019-09" db="EMBL/GenBank/DDBJ databases">
        <title>Whole genome sequences of isolates from the Mars Exploration Rovers.</title>
        <authorList>
            <person name="Seuylemezian A."/>
            <person name="Vaishampayan P."/>
        </authorList>
    </citation>
    <scope>NUCLEOTIDE SEQUENCE [LARGE SCALE GENOMIC DNA]</scope>
    <source>
        <strain evidence="8 9">MER_TA_151</strain>
    </source>
</reference>
<dbReference type="InterPro" id="IPR014738">
    <property type="entry name" value="Citrate_transporter"/>
</dbReference>
<accession>A0A5J5I8E7</accession>
<feature type="transmembrane region" description="Helical" evidence="6">
    <location>
        <begin position="60"/>
        <end position="79"/>
    </location>
</feature>
<organism evidence="8 9">
    <name type="scientific">Niallia endozanthoxylica</name>
    <dbReference type="NCBI Taxonomy" id="2036016"/>
    <lineage>
        <taxon>Bacteria</taxon>
        <taxon>Bacillati</taxon>
        <taxon>Bacillota</taxon>
        <taxon>Bacilli</taxon>
        <taxon>Bacillales</taxon>
        <taxon>Bacillaceae</taxon>
        <taxon>Niallia</taxon>
    </lineage>
</organism>
<dbReference type="NCBIfam" id="TIGR00784">
    <property type="entry name" value="citMHS"/>
    <property type="match status" value="1"/>
</dbReference>
<comment type="subcellular location">
    <subcellularLocation>
        <location evidence="1">Membrane</location>
        <topology evidence="1">Multi-pass membrane protein</topology>
    </subcellularLocation>
</comment>
<dbReference type="AlphaFoldDB" id="A0A5J5I8E7"/>
<dbReference type="Pfam" id="PF03600">
    <property type="entry name" value="CitMHS"/>
    <property type="match status" value="1"/>
</dbReference>
<name>A0A5J5I8E7_9BACI</name>
<evidence type="ECO:0000313" key="8">
    <source>
        <dbReference type="EMBL" id="KAA9032408.1"/>
    </source>
</evidence>
<feature type="transmembrane region" description="Helical" evidence="6">
    <location>
        <begin position="389"/>
        <end position="411"/>
    </location>
</feature>
<feature type="transmembrane region" description="Helical" evidence="6">
    <location>
        <begin position="137"/>
        <end position="157"/>
    </location>
</feature>